<dbReference type="InterPro" id="IPR036852">
    <property type="entry name" value="Peptidase_S8/S53_dom_sf"/>
</dbReference>
<sequence length="532" mass="52192">MLVSRPVAVLGAVVLAAAALGSGPAAAAPADPTPQVPDRAVSPLRISGAVGRDDARALVSARSGRSTTTFAVRSTRASATPGVRAAAGSLGAELAPASSPLAALGWTSVTVPTSEADATRARLAALPGVAEVVVAQPRFPDYVPNDSLYASQQAPMMTALQEPTAWDIAQGSGITIAVLDGGFHVTHPDLASKIDTTWDVVAGNATVTDSPTDTVPGHGTAAASVAAAATNNGVGIAGAAPLARLMLVQVGDDANAGEITDLTSAAGIRWAVDHGADVISMSYGAVGTPSAPESDAVAYAIANDVVVVASAGNDGTSVAHYPAALAGVLAVGATTNTGTTQASWSTYGSWVDIAAPGEGVPVALPAVADDQDGMVDGYSVWQGTSFSGPLVAGIAAVLRSANPSATEAEVRAALTSTTKPITKTNSGYAHGLVQAATAARILVNPSITAPAEGAALSGTVTVSATSAASNVRFSVDGTTVATKIATSGGVASGQLGTYGLAGDVTLRAQSCTTLACGTGTTRTVSVTNPAPV</sequence>
<dbReference type="EMBL" id="JBHSTI010000053">
    <property type="protein sequence ID" value="MFC6239630.1"/>
    <property type="molecule type" value="Genomic_DNA"/>
</dbReference>
<comment type="caution">
    <text evidence="8">The sequence shown here is derived from an EMBL/GenBank/DDBJ whole genome shotgun (WGS) entry which is preliminary data.</text>
</comment>
<feature type="active site" description="Charge relay system" evidence="5">
    <location>
        <position position="180"/>
    </location>
</feature>
<dbReference type="SUPFAM" id="SSF52743">
    <property type="entry name" value="Subtilisin-like"/>
    <property type="match status" value="1"/>
</dbReference>
<dbReference type="InterPro" id="IPR015500">
    <property type="entry name" value="Peptidase_S8_subtilisin-rel"/>
</dbReference>
<evidence type="ECO:0000256" key="3">
    <source>
        <dbReference type="ARBA" id="ARBA00022801"/>
    </source>
</evidence>
<dbReference type="Proteomes" id="UP001596138">
    <property type="component" value="Unassembled WGS sequence"/>
</dbReference>
<comment type="similarity">
    <text evidence="1 5">Belongs to the peptidase S8 family.</text>
</comment>
<evidence type="ECO:0000256" key="2">
    <source>
        <dbReference type="ARBA" id="ARBA00022670"/>
    </source>
</evidence>
<dbReference type="InterPro" id="IPR050131">
    <property type="entry name" value="Peptidase_S8_subtilisin-like"/>
</dbReference>
<feature type="active site" description="Charge relay system" evidence="5">
    <location>
        <position position="385"/>
    </location>
</feature>
<feature type="active site" description="Charge relay system" evidence="5">
    <location>
        <position position="218"/>
    </location>
</feature>
<reference evidence="9" key="1">
    <citation type="journal article" date="2019" name="Int. J. Syst. Evol. Microbiol.">
        <title>The Global Catalogue of Microorganisms (GCM) 10K type strain sequencing project: providing services to taxonomists for standard genome sequencing and annotation.</title>
        <authorList>
            <consortium name="The Broad Institute Genomics Platform"/>
            <consortium name="The Broad Institute Genome Sequencing Center for Infectious Disease"/>
            <person name="Wu L."/>
            <person name="Ma J."/>
        </authorList>
    </citation>
    <scope>NUCLEOTIDE SEQUENCE [LARGE SCALE GENOMIC DNA]</scope>
    <source>
        <strain evidence="9">CGMCC 4.7317</strain>
    </source>
</reference>
<gene>
    <name evidence="8" type="ORF">ACFQGU_17295</name>
</gene>
<evidence type="ECO:0000313" key="9">
    <source>
        <dbReference type="Proteomes" id="UP001596138"/>
    </source>
</evidence>
<evidence type="ECO:0000256" key="4">
    <source>
        <dbReference type="ARBA" id="ARBA00022825"/>
    </source>
</evidence>
<dbReference type="InterPro" id="IPR000209">
    <property type="entry name" value="Peptidase_S8/S53_dom"/>
</dbReference>
<dbReference type="PROSITE" id="PS51892">
    <property type="entry name" value="SUBTILASE"/>
    <property type="match status" value="1"/>
</dbReference>
<keyword evidence="4 5" id="KW-0720">Serine protease</keyword>
<evidence type="ECO:0000313" key="8">
    <source>
        <dbReference type="EMBL" id="MFC6239630.1"/>
    </source>
</evidence>
<keyword evidence="6" id="KW-0732">Signal</keyword>
<feature type="signal peptide" evidence="6">
    <location>
        <begin position="1"/>
        <end position="27"/>
    </location>
</feature>
<dbReference type="Pfam" id="PF00082">
    <property type="entry name" value="Peptidase_S8"/>
    <property type="match status" value="1"/>
</dbReference>
<dbReference type="InterPro" id="IPR023828">
    <property type="entry name" value="Peptidase_S8_Ser-AS"/>
</dbReference>
<dbReference type="PROSITE" id="PS00138">
    <property type="entry name" value="SUBTILASE_SER"/>
    <property type="match status" value="1"/>
</dbReference>
<feature type="chain" id="PRO_5045889459" evidence="6">
    <location>
        <begin position="28"/>
        <end position="532"/>
    </location>
</feature>
<keyword evidence="9" id="KW-1185">Reference proteome</keyword>
<evidence type="ECO:0000256" key="6">
    <source>
        <dbReference type="SAM" id="SignalP"/>
    </source>
</evidence>
<accession>A0ABW1T5M6</accession>
<dbReference type="PANTHER" id="PTHR43806">
    <property type="entry name" value="PEPTIDASE S8"/>
    <property type="match status" value="1"/>
</dbReference>
<keyword evidence="3 5" id="KW-0378">Hydrolase</keyword>
<keyword evidence="2 5" id="KW-0645">Protease</keyword>
<dbReference type="RefSeq" id="WP_386768945.1">
    <property type="nucleotide sequence ID" value="NZ_JBHSTI010000053.1"/>
</dbReference>
<dbReference type="PRINTS" id="PR00723">
    <property type="entry name" value="SUBTILISIN"/>
</dbReference>
<evidence type="ECO:0000256" key="1">
    <source>
        <dbReference type="ARBA" id="ARBA00011073"/>
    </source>
</evidence>
<evidence type="ECO:0000259" key="7">
    <source>
        <dbReference type="Pfam" id="PF00082"/>
    </source>
</evidence>
<dbReference type="Gene3D" id="3.40.50.200">
    <property type="entry name" value="Peptidase S8/S53 domain"/>
    <property type="match status" value="1"/>
</dbReference>
<evidence type="ECO:0000256" key="5">
    <source>
        <dbReference type="PROSITE-ProRule" id="PRU01240"/>
    </source>
</evidence>
<organism evidence="8 9">
    <name type="scientific">Longivirga aurantiaca</name>
    <dbReference type="NCBI Taxonomy" id="1837743"/>
    <lineage>
        <taxon>Bacteria</taxon>
        <taxon>Bacillati</taxon>
        <taxon>Actinomycetota</taxon>
        <taxon>Actinomycetes</taxon>
        <taxon>Sporichthyales</taxon>
        <taxon>Sporichthyaceae</taxon>
        <taxon>Longivirga</taxon>
    </lineage>
</organism>
<protein>
    <submittedName>
        <fullName evidence="8">S8 family serine peptidase</fullName>
    </submittedName>
</protein>
<name>A0ABW1T5M6_9ACTN</name>
<feature type="non-terminal residue" evidence="8">
    <location>
        <position position="532"/>
    </location>
</feature>
<proteinExistence type="inferred from homology"/>
<dbReference type="PANTHER" id="PTHR43806:SF11">
    <property type="entry name" value="CEREVISIN-RELATED"/>
    <property type="match status" value="1"/>
</dbReference>
<feature type="domain" description="Peptidase S8/S53" evidence="7">
    <location>
        <begin position="171"/>
        <end position="426"/>
    </location>
</feature>